<comment type="caution">
    <text evidence="3">The sequence shown here is derived from an EMBL/GenBank/DDBJ whole genome shotgun (WGS) entry which is preliminary data.</text>
</comment>
<comment type="similarity">
    <text evidence="1">Belongs to the glycosyltransferase 2 family.</text>
</comment>
<dbReference type="PANTHER" id="PTHR22916:SF3">
    <property type="entry name" value="UDP-GLCNAC:BETAGAL BETA-1,3-N-ACETYLGLUCOSAMINYLTRANSFERASE-LIKE PROTEIN 1"/>
    <property type="match status" value="1"/>
</dbReference>
<dbReference type="SUPFAM" id="SSF53448">
    <property type="entry name" value="Nucleotide-diphospho-sugar transferases"/>
    <property type="match status" value="1"/>
</dbReference>
<gene>
    <name evidence="3" type="ORF">BSK52_20335</name>
</gene>
<proteinExistence type="inferred from homology"/>
<dbReference type="InterPro" id="IPR001173">
    <property type="entry name" value="Glyco_trans_2-like"/>
</dbReference>
<dbReference type="PANTHER" id="PTHR22916">
    <property type="entry name" value="GLYCOSYLTRANSFERASE"/>
    <property type="match status" value="1"/>
</dbReference>
<evidence type="ECO:0000259" key="2">
    <source>
        <dbReference type="Pfam" id="PF00535"/>
    </source>
</evidence>
<feature type="domain" description="Glycosyltransferase 2-like" evidence="2">
    <location>
        <begin position="8"/>
        <end position="133"/>
    </location>
</feature>
<dbReference type="CDD" id="cd00761">
    <property type="entry name" value="Glyco_tranf_GTA_type"/>
    <property type="match status" value="1"/>
</dbReference>
<evidence type="ECO:0000313" key="3">
    <source>
        <dbReference type="EMBL" id="OMD37951.1"/>
    </source>
</evidence>
<dbReference type="Pfam" id="PF00535">
    <property type="entry name" value="Glycos_transf_2"/>
    <property type="match status" value="1"/>
</dbReference>
<sequence>MMGIIEISVVIPVYNLENYIGRCLNSVLSQSLKEIEVIVINDGSTDDSEKIIKKYAECDVRIKYIKQKNGGVSAARNRGIEEARGKYLTFIDGDDYILNNMLEKMYHLAESENLNFVVCLHGRERRDCIQNNNLMFTINFLEYLDRILEGDLPRSACGILFNMEKLRRHSTTFYKDMKYGEDMLFSINTVIRSKGKLGVIPFEYYLVEEREGSAIRFMNIDQYNRIELLANRLKEIFYKEEIFENYKEKLDKYFLDDFFLSIHHVINSSETKSKKKKVLNEIKQKKHTEYILSGGRKISKKDRLKLLIIKRVPLNIVLKIYELNNKKKRIKLNE</sequence>
<dbReference type="AlphaFoldDB" id="A0A1R0XS29"/>
<organism evidence="3 4">
    <name type="scientific">Paenibacillus odorifer</name>
    <dbReference type="NCBI Taxonomy" id="189426"/>
    <lineage>
        <taxon>Bacteria</taxon>
        <taxon>Bacillati</taxon>
        <taxon>Bacillota</taxon>
        <taxon>Bacilli</taxon>
        <taxon>Bacillales</taxon>
        <taxon>Paenibacillaceae</taxon>
        <taxon>Paenibacillus</taxon>
    </lineage>
</organism>
<accession>A0A1R0XS29</accession>
<evidence type="ECO:0000313" key="4">
    <source>
        <dbReference type="Proteomes" id="UP000187439"/>
    </source>
</evidence>
<protein>
    <recommendedName>
        <fullName evidence="2">Glycosyltransferase 2-like domain-containing protein</fullName>
    </recommendedName>
</protein>
<evidence type="ECO:0000256" key="1">
    <source>
        <dbReference type="ARBA" id="ARBA00006739"/>
    </source>
</evidence>
<dbReference type="Gene3D" id="3.90.550.10">
    <property type="entry name" value="Spore Coat Polysaccharide Biosynthesis Protein SpsA, Chain A"/>
    <property type="match status" value="1"/>
</dbReference>
<dbReference type="EMBL" id="MPTC01000020">
    <property type="protein sequence ID" value="OMD37951.1"/>
    <property type="molecule type" value="Genomic_DNA"/>
</dbReference>
<dbReference type="InterPro" id="IPR029044">
    <property type="entry name" value="Nucleotide-diphossugar_trans"/>
</dbReference>
<name>A0A1R0XS29_9BACL</name>
<reference evidence="3 4" key="1">
    <citation type="submission" date="2016-10" db="EMBL/GenBank/DDBJ databases">
        <title>Paenibacillus species isolates.</title>
        <authorList>
            <person name="Beno S.M."/>
        </authorList>
    </citation>
    <scope>NUCLEOTIDE SEQUENCE [LARGE SCALE GENOMIC DNA]</scope>
    <source>
        <strain evidence="3 4">FSL H7-0710</strain>
    </source>
</reference>
<dbReference type="GO" id="GO:0016758">
    <property type="term" value="F:hexosyltransferase activity"/>
    <property type="evidence" value="ECO:0007669"/>
    <property type="project" value="UniProtKB-ARBA"/>
</dbReference>
<dbReference type="Proteomes" id="UP000187439">
    <property type="component" value="Unassembled WGS sequence"/>
</dbReference>